<evidence type="ECO:0000256" key="1">
    <source>
        <dbReference type="SAM" id="MobiDB-lite"/>
    </source>
</evidence>
<dbReference type="Proteomes" id="UP000299102">
    <property type="component" value="Unassembled WGS sequence"/>
</dbReference>
<evidence type="ECO:0000313" key="2">
    <source>
        <dbReference type="EMBL" id="GBP24647.1"/>
    </source>
</evidence>
<dbReference type="EMBL" id="BGZK01000164">
    <property type="protein sequence ID" value="GBP24647.1"/>
    <property type="molecule type" value="Genomic_DNA"/>
</dbReference>
<gene>
    <name evidence="2" type="ORF">EVAR_15853_1</name>
</gene>
<accession>A0A4C1UEV9</accession>
<reference evidence="2 3" key="1">
    <citation type="journal article" date="2019" name="Commun. Biol.">
        <title>The bagworm genome reveals a unique fibroin gene that provides high tensile strength.</title>
        <authorList>
            <person name="Kono N."/>
            <person name="Nakamura H."/>
            <person name="Ohtoshi R."/>
            <person name="Tomita M."/>
            <person name="Numata K."/>
            <person name="Arakawa K."/>
        </authorList>
    </citation>
    <scope>NUCLEOTIDE SEQUENCE [LARGE SCALE GENOMIC DNA]</scope>
</reference>
<name>A0A4C1UEV9_EUMVA</name>
<proteinExistence type="predicted"/>
<sequence length="328" mass="36478">MDVSLSKVKALKHRLNEHHGRNLGRGHSVRPIHRRNHAHGIRLRVDAPPCPPRPAVRPAFTSVTATDAAKGPDIEKAAGRKFRSFCYIERAPAGASADSRMRSKLFVIFLLLQLRKVLNATTDPPNYKRSPFEVRPSGDLPTDPVHRPLADLKTPTNAETSVILKKDSNRKKKAPSIDSKSTYQLLMPKYNIAVSKVHHSAVHTGLKHYITKGNVKVPVITQTISHSSANITHPTKLVQILLPVQNDRFPGHKATILVPDLSVIPLHHQTNPRKDSLVKMTHRISTMENKEDYEDSYQSNRFRTYYGGYGVGLGFGGHGAGHGFYAYG</sequence>
<dbReference type="AlphaFoldDB" id="A0A4C1UEV9"/>
<dbReference type="OrthoDB" id="7377407at2759"/>
<feature type="region of interest" description="Disordered" evidence="1">
    <location>
        <begin position="128"/>
        <end position="151"/>
    </location>
</feature>
<evidence type="ECO:0000313" key="3">
    <source>
        <dbReference type="Proteomes" id="UP000299102"/>
    </source>
</evidence>
<protein>
    <submittedName>
        <fullName evidence="2">Uncharacterized protein</fullName>
    </submittedName>
</protein>
<organism evidence="2 3">
    <name type="scientific">Eumeta variegata</name>
    <name type="common">Bagworm moth</name>
    <name type="synonym">Eumeta japonica</name>
    <dbReference type="NCBI Taxonomy" id="151549"/>
    <lineage>
        <taxon>Eukaryota</taxon>
        <taxon>Metazoa</taxon>
        <taxon>Ecdysozoa</taxon>
        <taxon>Arthropoda</taxon>
        <taxon>Hexapoda</taxon>
        <taxon>Insecta</taxon>
        <taxon>Pterygota</taxon>
        <taxon>Neoptera</taxon>
        <taxon>Endopterygota</taxon>
        <taxon>Lepidoptera</taxon>
        <taxon>Glossata</taxon>
        <taxon>Ditrysia</taxon>
        <taxon>Tineoidea</taxon>
        <taxon>Psychidae</taxon>
        <taxon>Oiketicinae</taxon>
        <taxon>Eumeta</taxon>
    </lineage>
</organism>
<comment type="caution">
    <text evidence="2">The sequence shown here is derived from an EMBL/GenBank/DDBJ whole genome shotgun (WGS) entry which is preliminary data.</text>
</comment>
<keyword evidence="3" id="KW-1185">Reference proteome</keyword>